<dbReference type="EMBL" id="BARS01045192">
    <property type="protein sequence ID" value="GAG30077.1"/>
    <property type="molecule type" value="Genomic_DNA"/>
</dbReference>
<gene>
    <name evidence="1" type="ORF">S01H1_68156</name>
</gene>
<sequence length="93" mass="10164">ESEATGASGVSAGAAAELDDRSYLPSSSRPGRGARRVRTFHSKLSEGAVRHLDEQVNAWLESHPEIEIKFANTTVGVWEAKHAEPNLILMVFY</sequence>
<feature type="non-terminal residue" evidence="1">
    <location>
        <position position="1"/>
    </location>
</feature>
<organism evidence="1">
    <name type="scientific">marine sediment metagenome</name>
    <dbReference type="NCBI Taxonomy" id="412755"/>
    <lineage>
        <taxon>unclassified sequences</taxon>
        <taxon>metagenomes</taxon>
        <taxon>ecological metagenomes</taxon>
    </lineage>
</organism>
<comment type="caution">
    <text evidence="1">The sequence shown here is derived from an EMBL/GenBank/DDBJ whole genome shotgun (WGS) entry which is preliminary data.</text>
</comment>
<name>X0X3U8_9ZZZZ</name>
<proteinExistence type="predicted"/>
<protein>
    <submittedName>
        <fullName evidence="1">Uncharacterized protein</fullName>
    </submittedName>
</protein>
<accession>X0X3U8</accession>
<dbReference type="AlphaFoldDB" id="X0X3U8"/>
<reference evidence="1" key="1">
    <citation type="journal article" date="2014" name="Front. Microbiol.">
        <title>High frequency of phylogenetically diverse reductive dehalogenase-homologous genes in deep subseafloor sedimentary metagenomes.</title>
        <authorList>
            <person name="Kawai M."/>
            <person name="Futagami T."/>
            <person name="Toyoda A."/>
            <person name="Takaki Y."/>
            <person name="Nishi S."/>
            <person name="Hori S."/>
            <person name="Arai W."/>
            <person name="Tsubouchi T."/>
            <person name="Morono Y."/>
            <person name="Uchiyama I."/>
            <person name="Ito T."/>
            <person name="Fujiyama A."/>
            <person name="Inagaki F."/>
            <person name="Takami H."/>
        </authorList>
    </citation>
    <scope>NUCLEOTIDE SEQUENCE</scope>
    <source>
        <strain evidence="1">Expedition CK06-06</strain>
    </source>
</reference>
<evidence type="ECO:0000313" key="1">
    <source>
        <dbReference type="EMBL" id="GAG30077.1"/>
    </source>
</evidence>